<evidence type="ECO:0000313" key="11">
    <source>
        <dbReference type="Proteomes" id="UP000324800"/>
    </source>
</evidence>
<sequence>MAQIEQPSLSLNKFQRNRKLGEGFQGSAYLATNNDTKQIVVLKEIECSVEDKKMRVEQEIENHKKISFKYIVQYYDSFKDGENKFYIVAEYCDKGTLSDLINQHIHRRTHVSEDEAWSILVQLILGVNYMHSLKICHRDLKPDNIFLTGNNLEVRIGDLGFSKMLDPQRSYLQSMLGTPIIEDKSISYFWRCLGNWSYNVSPAHS</sequence>
<dbReference type="PANTHER" id="PTHR44899">
    <property type="entry name" value="CAMK FAMILY PROTEIN KINASE"/>
    <property type="match status" value="1"/>
</dbReference>
<evidence type="ECO:0000313" key="10">
    <source>
        <dbReference type="EMBL" id="KAA6371816.1"/>
    </source>
</evidence>
<reference evidence="10 11" key="1">
    <citation type="submission" date="2019-03" db="EMBL/GenBank/DDBJ databases">
        <title>Single cell metagenomics reveals metabolic interactions within the superorganism composed of flagellate Streblomastix strix and complex community of Bacteroidetes bacteria on its surface.</title>
        <authorList>
            <person name="Treitli S.C."/>
            <person name="Kolisko M."/>
            <person name="Husnik F."/>
            <person name="Keeling P."/>
            <person name="Hampl V."/>
        </authorList>
    </citation>
    <scope>NUCLEOTIDE SEQUENCE [LARGE SCALE GENOMIC DNA]</scope>
    <source>
        <strain evidence="10">ST1C</strain>
    </source>
</reference>
<comment type="catalytic activity">
    <reaction evidence="7">
        <text>L-threonyl-[protein] + ATP = O-phospho-L-threonyl-[protein] + ADP + H(+)</text>
        <dbReference type="Rhea" id="RHEA:46608"/>
        <dbReference type="Rhea" id="RHEA-COMP:11060"/>
        <dbReference type="Rhea" id="RHEA-COMP:11605"/>
        <dbReference type="ChEBI" id="CHEBI:15378"/>
        <dbReference type="ChEBI" id="CHEBI:30013"/>
        <dbReference type="ChEBI" id="CHEBI:30616"/>
        <dbReference type="ChEBI" id="CHEBI:61977"/>
        <dbReference type="ChEBI" id="CHEBI:456216"/>
        <dbReference type="EC" id="2.7.11.1"/>
    </reaction>
</comment>
<dbReference type="SMART" id="SM00220">
    <property type="entry name" value="S_TKc"/>
    <property type="match status" value="1"/>
</dbReference>
<comment type="catalytic activity">
    <reaction evidence="8">
        <text>L-seryl-[protein] + ATP = O-phospho-L-seryl-[protein] + ADP + H(+)</text>
        <dbReference type="Rhea" id="RHEA:17989"/>
        <dbReference type="Rhea" id="RHEA-COMP:9863"/>
        <dbReference type="Rhea" id="RHEA-COMP:11604"/>
        <dbReference type="ChEBI" id="CHEBI:15378"/>
        <dbReference type="ChEBI" id="CHEBI:29999"/>
        <dbReference type="ChEBI" id="CHEBI:30616"/>
        <dbReference type="ChEBI" id="CHEBI:83421"/>
        <dbReference type="ChEBI" id="CHEBI:456216"/>
        <dbReference type="EC" id="2.7.11.1"/>
    </reaction>
</comment>
<dbReference type="InterPro" id="IPR000719">
    <property type="entry name" value="Prot_kinase_dom"/>
</dbReference>
<protein>
    <recommendedName>
        <fullName evidence="1">non-specific serine/threonine protein kinase</fullName>
        <ecNumber evidence="1">2.7.11.1</ecNumber>
    </recommendedName>
</protein>
<accession>A0A5J4UMC8</accession>
<dbReference type="AlphaFoldDB" id="A0A5J4UMC8"/>
<dbReference type="OrthoDB" id="10261027at2759"/>
<evidence type="ECO:0000256" key="6">
    <source>
        <dbReference type="ARBA" id="ARBA00022840"/>
    </source>
</evidence>
<dbReference type="GO" id="GO:0004674">
    <property type="term" value="F:protein serine/threonine kinase activity"/>
    <property type="evidence" value="ECO:0007669"/>
    <property type="project" value="UniProtKB-KW"/>
</dbReference>
<dbReference type="PROSITE" id="PS00108">
    <property type="entry name" value="PROTEIN_KINASE_ST"/>
    <property type="match status" value="1"/>
</dbReference>
<comment type="caution">
    <text evidence="10">The sequence shown here is derived from an EMBL/GenBank/DDBJ whole genome shotgun (WGS) entry which is preliminary data.</text>
</comment>
<dbReference type="PROSITE" id="PS50011">
    <property type="entry name" value="PROTEIN_KINASE_DOM"/>
    <property type="match status" value="1"/>
</dbReference>
<evidence type="ECO:0000256" key="4">
    <source>
        <dbReference type="ARBA" id="ARBA00022741"/>
    </source>
</evidence>
<keyword evidence="2" id="KW-0723">Serine/threonine-protein kinase</keyword>
<dbReference type="InterPro" id="IPR051131">
    <property type="entry name" value="NEK_Ser/Thr_kinase_NIMA"/>
</dbReference>
<dbReference type="Proteomes" id="UP000324800">
    <property type="component" value="Unassembled WGS sequence"/>
</dbReference>
<keyword evidence="4" id="KW-0547">Nucleotide-binding</keyword>
<feature type="domain" description="Protein kinase" evidence="9">
    <location>
        <begin position="14"/>
        <end position="205"/>
    </location>
</feature>
<evidence type="ECO:0000256" key="2">
    <source>
        <dbReference type="ARBA" id="ARBA00022527"/>
    </source>
</evidence>
<evidence type="ECO:0000256" key="7">
    <source>
        <dbReference type="ARBA" id="ARBA00047899"/>
    </source>
</evidence>
<dbReference type="EMBL" id="SNRW01014133">
    <property type="protein sequence ID" value="KAA6371816.1"/>
    <property type="molecule type" value="Genomic_DNA"/>
</dbReference>
<name>A0A5J4UMC8_9EUKA</name>
<dbReference type="InterPro" id="IPR011009">
    <property type="entry name" value="Kinase-like_dom_sf"/>
</dbReference>
<dbReference type="Gene3D" id="1.10.510.10">
    <property type="entry name" value="Transferase(Phosphotransferase) domain 1"/>
    <property type="match status" value="1"/>
</dbReference>
<dbReference type="Pfam" id="PF00069">
    <property type="entry name" value="Pkinase"/>
    <property type="match status" value="1"/>
</dbReference>
<evidence type="ECO:0000256" key="8">
    <source>
        <dbReference type="ARBA" id="ARBA00048679"/>
    </source>
</evidence>
<dbReference type="PANTHER" id="PTHR44899:SF3">
    <property type="entry name" value="SERINE_THREONINE-PROTEIN KINASE NEK1"/>
    <property type="match status" value="1"/>
</dbReference>
<keyword evidence="6" id="KW-0067">ATP-binding</keyword>
<evidence type="ECO:0000259" key="9">
    <source>
        <dbReference type="PROSITE" id="PS50011"/>
    </source>
</evidence>
<evidence type="ECO:0000256" key="1">
    <source>
        <dbReference type="ARBA" id="ARBA00012513"/>
    </source>
</evidence>
<dbReference type="EC" id="2.7.11.1" evidence="1"/>
<evidence type="ECO:0000256" key="3">
    <source>
        <dbReference type="ARBA" id="ARBA00022679"/>
    </source>
</evidence>
<dbReference type="InterPro" id="IPR008271">
    <property type="entry name" value="Ser/Thr_kinase_AS"/>
</dbReference>
<dbReference type="GO" id="GO:0005524">
    <property type="term" value="F:ATP binding"/>
    <property type="evidence" value="ECO:0007669"/>
    <property type="project" value="UniProtKB-KW"/>
</dbReference>
<keyword evidence="3" id="KW-0808">Transferase</keyword>
<gene>
    <name evidence="10" type="ORF">EZS28_032656</name>
</gene>
<organism evidence="10 11">
    <name type="scientific">Streblomastix strix</name>
    <dbReference type="NCBI Taxonomy" id="222440"/>
    <lineage>
        <taxon>Eukaryota</taxon>
        <taxon>Metamonada</taxon>
        <taxon>Preaxostyla</taxon>
        <taxon>Oxymonadida</taxon>
        <taxon>Streblomastigidae</taxon>
        <taxon>Streblomastix</taxon>
    </lineage>
</organism>
<dbReference type="SUPFAM" id="SSF56112">
    <property type="entry name" value="Protein kinase-like (PK-like)"/>
    <property type="match status" value="1"/>
</dbReference>
<evidence type="ECO:0000256" key="5">
    <source>
        <dbReference type="ARBA" id="ARBA00022777"/>
    </source>
</evidence>
<keyword evidence="5 10" id="KW-0418">Kinase</keyword>
<proteinExistence type="predicted"/>